<sequence length="129" mass="13860">MPALDTQFIHLGPDATAIAQPPFTDGSWYEGYGDRHDGDGVDCRLVSMYSFTADWESWEMHPAGEEVVLCTAGAMTLHQQFSDGTTATVTLHPGDYAINPRGCWHTADIAGTATAVFITAGLGTEGRPR</sequence>
<dbReference type="OrthoDB" id="512358at2"/>
<dbReference type="InterPro" id="IPR014710">
    <property type="entry name" value="RmlC-like_jellyroll"/>
</dbReference>
<dbReference type="Pfam" id="PF07883">
    <property type="entry name" value="Cupin_2"/>
    <property type="match status" value="1"/>
</dbReference>
<comment type="caution">
    <text evidence="2">The sequence shown here is derived from an EMBL/GenBank/DDBJ whole genome shotgun (WGS) entry which is preliminary data.</text>
</comment>
<name>A0A7C9KNI7_9SPHN</name>
<protein>
    <submittedName>
        <fullName evidence="2">Cupin domain-containing protein</fullName>
    </submittedName>
</protein>
<dbReference type="Gene3D" id="2.60.120.10">
    <property type="entry name" value="Jelly Rolls"/>
    <property type="match status" value="1"/>
</dbReference>
<dbReference type="RefSeq" id="WP_152578192.1">
    <property type="nucleotide sequence ID" value="NZ_JAATJI010000002.1"/>
</dbReference>
<organism evidence="2 3">
    <name type="scientific">Sandarakinorhabdus fusca</name>
    <dbReference type="NCBI Taxonomy" id="1439888"/>
    <lineage>
        <taxon>Bacteria</taxon>
        <taxon>Pseudomonadati</taxon>
        <taxon>Pseudomonadota</taxon>
        <taxon>Alphaproteobacteria</taxon>
        <taxon>Sphingomonadales</taxon>
        <taxon>Sphingosinicellaceae</taxon>
        <taxon>Sandarakinorhabdus</taxon>
    </lineage>
</organism>
<evidence type="ECO:0000313" key="2">
    <source>
        <dbReference type="EMBL" id="MQT17764.1"/>
    </source>
</evidence>
<dbReference type="AlphaFoldDB" id="A0A7C9KNI7"/>
<proteinExistence type="predicted"/>
<keyword evidence="3" id="KW-1185">Reference proteome</keyword>
<reference evidence="2 3" key="1">
    <citation type="submission" date="2019-09" db="EMBL/GenBank/DDBJ databases">
        <title>Polymorphobacter sp. isolated from a lake in China.</title>
        <authorList>
            <person name="Liu Z."/>
        </authorList>
    </citation>
    <scope>NUCLEOTIDE SEQUENCE [LARGE SCALE GENOMIC DNA]</scope>
    <source>
        <strain evidence="2 3">D40P</strain>
    </source>
</reference>
<dbReference type="InterPro" id="IPR013096">
    <property type="entry name" value="Cupin_2"/>
</dbReference>
<accession>A0A7C9KNI7</accession>
<evidence type="ECO:0000313" key="3">
    <source>
        <dbReference type="Proteomes" id="UP000481327"/>
    </source>
</evidence>
<dbReference type="SUPFAM" id="SSF51182">
    <property type="entry name" value="RmlC-like cupins"/>
    <property type="match status" value="1"/>
</dbReference>
<dbReference type="InterPro" id="IPR011051">
    <property type="entry name" value="RmlC_Cupin_sf"/>
</dbReference>
<feature type="domain" description="Cupin type-2" evidence="1">
    <location>
        <begin position="57"/>
        <end position="119"/>
    </location>
</feature>
<gene>
    <name evidence="2" type="ORF">F3168_10900</name>
</gene>
<evidence type="ECO:0000259" key="1">
    <source>
        <dbReference type="Pfam" id="PF07883"/>
    </source>
</evidence>
<dbReference type="Proteomes" id="UP000481327">
    <property type="component" value="Unassembled WGS sequence"/>
</dbReference>
<dbReference type="EMBL" id="WIOL01000003">
    <property type="protein sequence ID" value="MQT17764.1"/>
    <property type="molecule type" value="Genomic_DNA"/>
</dbReference>